<dbReference type="HOGENOM" id="CLU_1580029_0_0_1"/>
<dbReference type="Gene3D" id="1.20.140.150">
    <property type="match status" value="1"/>
</dbReference>
<reference evidence="1" key="1">
    <citation type="journal article" date="2012" name="Nature">
        <title>The oyster genome reveals stress adaptation and complexity of shell formation.</title>
        <authorList>
            <person name="Zhang G."/>
            <person name="Fang X."/>
            <person name="Guo X."/>
            <person name="Li L."/>
            <person name="Luo R."/>
            <person name="Xu F."/>
            <person name="Yang P."/>
            <person name="Zhang L."/>
            <person name="Wang X."/>
            <person name="Qi H."/>
            <person name="Xiong Z."/>
            <person name="Que H."/>
            <person name="Xie Y."/>
            <person name="Holland P.W."/>
            <person name="Paps J."/>
            <person name="Zhu Y."/>
            <person name="Wu F."/>
            <person name="Chen Y."/>
            <person name="Wang J."/>
            <person name="Peng C."/>
            <person name="Meng J."/>
            <person name="Yang L."/>
            <person name="Liu J."/>
            <person name="Wen B."/>
            <person name="Zhang N."/>
            <person name="Huang Z."/>
            <person name="Zhu Q."/>
            <person name="Feng Y."/>
            <person name="Mount A."/>
            <person name="Hedgecock D."/>
            <person name="Xu Z."/>
            <person name="Liu Y."/>
            <person name="Domazet-Loso T."/>
            <person name="Du Y."/>
            <person name="Sun X."/>
            <person name="Zhang S."/>
            <person name="Liu B."/>
            <person name="Cheng P."/>
            <person name="Jiang X."/>
            <person name="Li J."/>
            <person name="Fan D."/>
            <person name="Wang W."/>
            <person name="Fu W."/>
            <person name="Wang T."/>
            <person name="Wang B."/>
            <person name="Zhang J."/>
            <person name="Peng Z."/>
            <person name="Li Y."/>
            <person name="Li N."/>
            <person name="Wang J."/>
            <person name="Chen M."/>
            <person name="He Y."/>
            <person name="Tan F."/>
            <person name="Song X."/>
            <person name="Zheng Q."/>
            <person name="Huang R."/>
            <person name="Yang H."/>
            <person name="Du X."/>
            <person name="Chen L."/>
            <person name="Yang M."/>
            <person name="Gaffney P.M."/>
            <person name="Wang S."/>
            <person name="Luo L."/>
            <person name="She Z."/>
            <person name="Ming Y."/>
            <person name="Huang W."/>
            <person name="Zhang S."/>
            <person name="Huang B."/>
            <person name="Zhang Y."/>
            <person name="Qu T."/>
            <person name="Ni P."/>
            <person name="Miao G."/>
            <person name="Wang J."/>
            <person name="Wang Q."/>
            <person name="Steinberg C.E."/>
            <person name="Wang H."/>
            <person name="Li N."/>
            <person name="Qian L."/>
            <person name="Zhang G."/>
            <person name="Li Y."/>
            <person name="Yang H."/>
            <person name="Liu X."/>
            <person name="Wang J."/>
            <person name="Yin Y."/>
            <person name="Wang J."/>
        </authorList>
    </citation>
    <scope>NUCLEOTIDE SEQUENCE [LARGE SCALE GENOMIC DNA]</scope>
    <source>
        <strain evidence="1">05x7-T-G4-1.051#20</strain>
    </source>
</reference>
<accession>K1PLA3</accession>
<evidence type="ECO:0000313" key="1">
    <source>
        <dbReference type="EMBL" id="EKC22508.1"/>
    </source>
</evidence>
<dbReference type="EMBL" id="JH817824">
    <property type="protein sequence ID" value="EKC22508.1"/>
    <property type="molecule type" value="Genomic_DNA"/>
</dbReference>
<proteinExistence type="predicted"/>
<gene>
    <name evidence="1" type="ORF">CGI_10002167</name>
</gene>
<organism evidence="1">
    <name type="scientific">Magallana gigas</name>
    <name type="common">Pacific oyster</name>
    <name type="synonym">Crassostrea gigas</name>
    <dbReference type="NCBI Taxonomy" id="29159"/>
    <lineage>
        <taxon>Eukaryota</taxon>
        <taxon>Metazoa</taxon>
        <taxon>Spiralia</taxon>
        <taxon>Lophotrochozoa</taxon>
        <taxon>Mollusca</taxon>
        <taxon>Bivalvia</taxon>
        <taxon>Autobranchia</taxon>
        <taxon>Pteriomorphia</taxon>
        <taxon>Ostreida</taxon>
        <taxon>Ostreoidea</taxon>
        <taxon>Ostreidae</taxon>
        <taxon>Magallana</taxon>
    </lineage>
</organism>
<name>K1PLA3_MAGGI</name>
<sequence>MLMRAAKIAYLSFSLIVLCLILHIVVLSVPSWVLYSNGVYSSYFGLWRYCYGNVGGETCVSTIGWYVAVQALQCLSLIVILAAAVCSGISVFLSIHERVLNMTTIILMNTAAVFILIGSIVFGSRVDSIPSTVNLAHYLYVPYYFNIVCGVLSALAGACMLKYKVEYSS</sequence>
<protein>
    <submittedName>
        <fullName evidence="1">Uncharacterized protein</fullName>
    </submittedName>
</protein>
<dbReference type="InParanoid" id="K1PLA3"/>
<dbReference type="AlphaFoldDB" id="K1PLA3"/>